<evidence type="ECO:0000256" key="7">
    <source>
        <dbReference type="ARBA" id="ARBA00022989"/>
    </source>
</evidence>
<dbReference type="NCBIfam" id="TIGR02532">
    <property type="entry name" value="IV_pilin_GFxxxE"/>
    <property type="match status" value="1"/>
</dbReference>
<dbReference type="GO" id="GO:0015627">
    <property type="term" value="C:type II protein secretion system complex"/>
    <property type="evidence" value="ECO:0007669"/>
    <property type="project" value="InterPro"/>
</dbReference>
<name>R4YTU1_OLEAN</name>
<dbReference type="AlphaFoldDB" id="R4YTU1"/>
<evidence type="ECO:0000256" key="5">
    <source>
        <dbReference type="ARBA" id="ARBA00022519"/>
    </source>
</evidence>
<protein>
    <recommendedName>
        <fullName evidence="2">Type II secretion system protein H</fullName>
    </recommendedName>
    <alternativeName>
        <fullName evidence="9">General secretion pathway protein H</fullName>
    </alternativeName>
</protein>
<keyword evidence="3" id="KW-1003">Cell membrane</keyword>
<dbReference type="InterPro" id="IPR012902">
    <property type="entry name" value="N_methyl_site"/>
</dbReference>
<keyword evidence="8" id="KW-0472">Membrane</keyword>
<dbReference type="InterPro" id="IPR002416">
    <property type="entry name" value="T2SS_protein-GspH"/>
</dbReference>
<dbReference type="NCBIfam" id="TIGR01708">
    <property type="entry name" value="typeII_sec_gspH"/>
    <property type="match status" value="1"/>
</dbReference>
<keyword evidence="5" id="KW-0997">Cell inner membrane</keyword>
<dbReference type="Proteomes" id="UP000032749">
    <property type="component" value="Chromosome"/>
</dbReference>
<keyword evidence="7" id="KW-1133">Transmembrane helix</keyword>
<organism evidence="10 11">
    <name type="scientific">Oleispira antarctica RB-8</name>
    <dbReference type="NCBI Taxonomy" id="698738"/>
    <lineage>
        <taxon>Bacteria</taxon>
        <taxon>Pseudomonadati</taxon>
        <taxon>Pseudomonadota</taxon>
        <taxon>Gammaproteobacteria</taxon>
        <taxon>Oceanospirillales</taxon>
        <taxon>Oceanospirillaceae</taxon>
        <taxon>Oleispira</taxon>
    </lineage>
</organism>
<dbReference type="PROSITE" id="PS00409">
    <property type="entry name" value="PROKAR_NTER_METHYL"/>
    <property type="match status" value="1"/>
</dbReference>
<dbReference type="EMBL" id="FO203512">
    <property type="protein sequence ID" value="CCK76079.1"/>
    <property type="molecule type" value="Genomic_DNA"/>
</dbReference>
<accession>R4YTU1</accession>
<evidence type="ECO:0000256" key="8">
    <source>
        <dbReference type="ARBA" id="ARBA00023136"/>
    </source>
</evidence>
<evidence type="ECO:0000256" key="9">
    <source>
        <dbReference type="ARBA" id="ARBA00030775"/>
    </source>
</evidence>
<dbReference type="Pfam" id="PF07963">
    <property type="entry name" value="N_methyl"/>
    <property type="match status" value="1"/>
</dbReference>
<evidence type="ECO:0000256" key="2">
    <source>
        <dbReference type="ARBA" id="ARBA00021549"/>
    </source>
</evidence>
<dbReference type="PRINTS" id="PR00885">
    <property type="entry name" value="BCTERIALGSPH"/>
</dbReference>
<evidence type="ECO:0000256" key="1">
    <source>
        <dbReference type="ARBA" id="ARBA00004377"/>
    </source>
</evidence>
<evidence type="ECO:0000313" key="10">
    <source>
        <dbReference type="EMBL" id="CCK76079.1"/>
    </source>
</evidence>
<proteinExistence type="predicted"/>
<dbReference type="STRING" id="698738.OLEAN_C19030"/>
<evidence type="ECO:0000256" key="3">
    <source>
        <dbReference type="ARBA" id="ARBA00022475"/>
    </source>
</evidence>
<gene>
    <name evidence="10" type="primary">gspH</name>
    <name evidence="10" type="ORF">OLEAN_C19030</name>
</gene>
<dbReference type="SUPFAM" id="SSF54523">
    <property type="entry name" value="Pili subunits"/>
    <property type="match status" value="1"/>
</dbReference>
<evidence type="ECO:0000256" key="4">
    <source>
        <dbReference type="ARBA" id="ARBA00022481"/>
    </source>
</evidence>
<dbReference type="GO" id="GO:0015628">
    <property type="term" value="P:protein secretion by the type II secretion system"/>
    <property type="evidence" value="ECO:0007669"/>
    <property type="project" value="InterPro"/>
</dbReference>
<reference evidence="10 11" key="1">
    <citation type="journal article" date="2013" name="Nat. Commun.">
        <title>Genome sequence and functional genomic analysis of the oil-degrading bacterium Oleispira antarctica.</title>
        <authorList>
            <person name="Kube M."/>
            <person name="Chernikova T.N."/>
            <person name="Al-Ramahi Y."/>
            <person name="Beloqui A."/>
            <person name="Lopez-Cortez N."/>
            <person name="Guazzaroni M.E."/>
            <person name="Heipieper H.J."/>
            <person name="Klages S."/>
            <person name="Kotsyurbenko O.R."/>
            <person name="Langer I."/>
            <person name="Nechitaylo T.Y."/>
            <person name="Lunsdorf H."/>
            <person name="Fernandez M."/>
            <person name="Juarez S."/>
            <person name="Ciordia S."/>
            <person name="Singer A."/>
            <person name="Kagan O."/>
            <person name="Egorova O."/>
            <person name="Petit P.A."/>
            <person name="Stogios P."/>
            <person name="Kim Y."/>
            <person name="Tchigvintsev A."/>
            <person name="Flick R."/>
            <person name="Denaro R."/>
            <person name="Genovese M."/>
            <person name="Albar J.P."/>
            <person name="Reva O.N."/>
            <person name="Martinez-Gomariz M."/>
            <person name="Tran H."/>
            <person name="Ferrer M."/>
            <person name="Savchenko A."/>
            <person name="Yakunin A.F."/>
            <person name="Yakimov M.M."/>
            <person name="Golyshina O.V."/>
            <person name="Reinhardt R."/>
            <person name="Golyshin P.N."/>
        </authorList>
    </citation>
    <scope>NUCLEOTIDE SEQUENCE [LARGE SCALE GENOMIC DNA]</scope>
</reference>
<dbReference type="KEGG" id="oai:OLEAN_C19030"/>
<comment type="subcellular location">
    <subcellularLocation>
        <location evidence="1">Cell inner membrane</location>
        <topology evidence="1">Single-pass membrane protein</topology>
    </subcellularLocation>
</comment>
<dbReference type="Gene3D" id="3.55.40.10">
    <property type="entry name" value="minor pseudopilin epsh domain"/>
    <property type="match status" value="1"/>
</dbReference>
<keyword evidence="11" id="KW-1185">Reference proteome</keyword>
<dbReference type="OrthoDB" id="6119986at2"/>
<dbReference type="InterPro" id="IPR049875">
    <property type="entry name" value="TypeII_GspH"/>
</dbReference>
<keyword evidence="6" id="KW-0812">Transmembrane</keyword>
<evidence type="ECO:0000256" key="6">
    <source>
        <dbReference type="ARBA" id="ARBA00022692"/>
    </source>
</evidence>
<dbReference type="HOGENOM" id="CLU_1466267_0_0_6"/>
<dbReference type="InterPro" id="IPR045584">
    <property type="entry name" value="Pilin-like"/>
</dbReference>
<dbReference type="GO" id="GO:0005886">
    <property type="term" value="C:plasma membrane"/>
    <property type="evidence" value="ECO:0007669"/>
    <property type="project" value="UniProtKB-SubCell"/>
</dbReference>
<keyword evidence="4" id="KW-0488">Methylation</keyword>
<sequence>MSNRLSRMRMMNRTSAGFTLLEIMVVLTIIGLMLGMATLSGGGNEQKQEAQQQALRFVAQLNAYRDEAVFQNIDLGLAMDGQSTQLLKYVDVNNASHIDGKTVEEVSKLKDLPWDAYQGNLKNSMELPEQLSMGLILEDKEIDFSELINSDGIKPAILFLSSDEYTPFKVVINHQYDENFSIFIEGDGFSRFQMTTEQYEE</sequence>
<evidence type="ECO:0000313" key="11">
    <source>
        <dbReference type="Proteomes" id="UP000032749"/>
    </source>
</evidence>